<evidence type="ECO:0000256" key="2">
    <source>
        <dbReference type="ARBA" id="ARBA00022448"/>
    </source>
</evidence>
<dbReference type="InterPro" id="IPR003439">
    <property type="entry name" value="ABC_transporter-like_ATP-bd"/>
</dbReference>
<evidence type="ECO:0000313" key="8">
    <source>
        <dbReference type="Proteomes" id="UP001224644"/>
    </source>
</evidence>
<evidence type="ECO:0000256" key="5">
    <source>
        <dbReference type="ARBA" id="ARBA00022840"/>
    </source>
</evidence>
<dbReference type="PANTHER" id="PTHR42711:SF5">
    <property type="entry name" value="ABC TRANSPORTER ATP-BINDING PROTEIN NATA"/>
    <property type="match status" value="1"/>
</dbReference>
<dbReference type="InterPro" id="IPR050763">
    <property type="entry name" value="ABC_transporter_ATP-binding"/>
</dbReference>
<evidence type="ECO:0000256" key="1">
    <source>
        <dbReference type="ARBA" id="ARBA00005417"/>
    </source>
</evidence>
<feature type="domain" description="ABC transporter" evidence="6">
    <location>
        <begin position="8"/>
        <end position="237"/>
    </location>
</feature>
<dbReference type="PROSITE" id="PS50893">
    <property type="entry name" value="ABC_TRANSPORTER_2"/>
    <property type="match status" value="1"/>
</dbReference>
<dbReference type="InterPro" id="IPR027417">
    <property type="entry name" value="P-loop_NTPase"/>
</dbReference>
<comment type="caution">
    <text evidence="7">The sequence shown here is derived from an EMBL/GenBank/DDBJ whole genome shotgun (WGS) entry which is preliminary data.</text>
</comment>
<protein>
    <submittedName>
        <fullName evidence="7">ABC transporter ATP-binding protein</fullName>
    </submittedName>
</protein>
<evidence type="ECO:0000256" key="3">
    <source>
        <dbReference type="ARBA" id="ARBA00022458"/>
    </source>
</evidence>
<evidence type="ECO:0000256" key="4">
    <source>
        <dbReference type="ARBA" id="ARBA00022741"/>
    </source>
</evidence>
<dbReference type="RefSeq" id="WP_238227034.1">
    <property type="nucleotide sequence ID" value="NZ_BPQD01000024.1"/>
</dbReference>
<proteinExistence type="inferred from homology"/>
<gene>
    <name evidence="7" type="ORF">QWZ12_00660</name>
</gene>
<dbReference type="Pfam" id="PF00005">
    <property type="entry name" value="ABC_tran"/>
    <property type="match status" value="1"/>
</dbReference>
<dbReference type="SUPFAM" id="SSF52540">
    <property type="entry name" value="P-loop containing nucleoside triphosphate hydrolases"/>
    <property type="match status" value="1"/>
</dbReference>
<dbReference type="SMART" id="SM00382">
    <property type="entry name" value="AAA"/>
    <property type="match status" value="1"/>
</dbReference>
<name>A0ABT8BC40_9HYPH</name>
<keyword evidence="3" id="KW-0536">Nodulation</keyword>
<keyword evidence="4" id="KW-0547">Nucleotide-binding</keyword>
<evidence type="ECO:0000259" key="6">
    <source>
        <dbReference type="PROSITE" id="PS50893"/>
    </source>
</evidence>
<evidence type="ECO:0000313" key="7">
    <source>
        <dbReference type="EMBL" id="MDN3589115.1"/>
    </source>
</evidence>
<dbReference type="PANTHER" id="PTHR42711">
    <property type="entry name" value="ABC TRANSPORTER ATP-BINDING PROTEIN"/>
    <property type="match status" value="1"/>
</dbReference>
<keyword evidence="2" id="KW-0813">Transport</keyword>
<dbReference type="EMBL" id="JAUFPX010000001">
    <property type="protein sequence ID" value="MDN3589115.1"/>
    <property type="molecule type" value="Genomic_DNA"/>
</dbReference>
<accession>A0ABT8BC40</accession>
<dbReference type="Gene3D" id="3.40.50.300">
    <property type="entry name" value="P-loop containing nucleotide triphosphate hydrolases"/>
    <property type="match status" value="1"/>
</dbReference>
<reference evidence="8" key="1">
    <citation type="journal article" date="2019" name="Int. J. Syst. Evol. Microbiol.">
        <title>The Global Catalogue of Microorganisms (GCM) 10K type strain sequencing project: providing services to taxonomists for standard genome sequencing and annotation.</title>
        <authorList>
            <consortium name="The Broad Institute Genomics Platform"/>
            <consortium name="The Broad Institute Genome Sequencing Center for Infectious Disease"/>
            <person name="Wu L."/>
            <person name="Ma J."/>
        </authorList>
    </citation>
    <scope>NUCLEOTIDE SEQUENCE [LARGE SCALE GENOMIC DNA]</scope>
    <source>
        <strain evidence="8">CECT 7069</strain>
    </source>
</reference>
<dbReference type="Proteomes" id="UP001224644">
    <property type="component" value="Unassembled WGS sequence"/>
</dbReference>
<keyword evidence="8" id="KW-1185">Reference proteome</keyword>
<dbReference type="GO" id="GO:0005524">
    <property type="term" value="F:ATP binding"/>
    <property type="evidence" value="ECO:0007669"/>
    <property type="project" value="UniProtKB-KW"/>
</dbReference>
<keyword evidence="5 7" id="KW-0067">ATP-binding</keyword>
<organism evidence="7 8">
    <name type="scientific">Methylobacterium adhaesivum</name>
    <dbReference type="NCBI Taxonomy" id="333297"/>
    <lineage>
        <taxon>Bacteria</taxon>
        <taxon>Pseudomonadati</taxon>
        <taxon>Pseudomonadota</taxon>
        <taxon>Alphaproteobacteria</taxon>
        <taxon>Hyphomicrobiales</taxon>
        <taxon>Methylobacteriaceae</taxon>
        <taxon>Methylobacterium</taxon>
    </lineage>
</organism>
<comment type="similarity">
    <text evidence="1">Belongs to the ABC transporter superfamily.</text>
</comment>
<dbReference type="InterPro" id="IPR003593">
    <property type="entry name" value="AAA+_ATPase"/>
</dbReference>
<dbReference type="CDD" id="cd03230">
    <property type="entry name" value="ABC_DR_subfamily_A"/>
    <property type="match status" value="1"/>
</dbReference>
<sequence length="327" mass="34490">MPPDAPLVVVRGAALSYRARRVLDGVDLDLRAGETLALLGPNGAGKTSLMRLIAGRRAPGAGTVRIAGCDPYATPGARRAIGWVPQDIALYPRLTVSENLDVFARLAGLGRSERRGAVVEVLDLTGIAEVADRPVGLLSGGYQRRVNIAASLMARPRLVLLDEPTQGVDLQARAAIHAVLERLRRAGAALLVATHDFAEAERLADRAAFLSHGRIVREGALPDLLGRLRAGAPEHEVALSGLADAPAEAVLRRAGFAPIDTGLTWRARAAAGPRPDAAAQLAALRGEGVPVAEIRVRAPGLDAVYREALGLLEPAEPARPRHRADVR</sequence>